<feature type="compositionally biased region" description="Polar residues" evidence="3">
    <location>
        <begin position="1"/>
        <end position="11"/>
    </location>
</feature>
<name>A0A0L6UR24_9BASI</name>
<dbReference type="GO" id="GO:0042274">
    <property type="term" value="P:ribosomal small subunit biogenesis"/>
    <property type="evidence" value="ECO:0007669"/>
    <property type="project" value="TreeGrafter"/>
</dbReference>
<reference evidence="5 6" key="1">
    <citation type="submission" date="2015-08" db="EMBL/GenBank/DDBJ databases">
        <title>Next Generation Sequencing and Analysis of the Genome of Puccinia sorghi L Schw, the Causal Agent of Maize Common Rust.</title>
        <authorList>
            <person name="Rochi L."/>
            <person name="Burguener G."/>
            <person name="Darino M."/>
            <person name="Turjanski A."/>
            <person name="Kreff E."/>
            <person name="Dieguez M.J."/>
            <person name="Sacco F."/>
        </authorList>
    </citation>
    <scope>NUCLEOTIDE SEQUENCE [LARGE SCALE GENOMIC DNA]</scope>
    <source>
        <strain evidence="5 6">RO10H11247</strain>
    </source>
</reference>
<dbReference type="InterPro" id="IPR003891">
    <property type="entry name" value="Initiation_fac_eIF4g_MI"/>
</dbReference>
<dbReference type="PANTHER" id="PTHR18034">
    <property type="entry name" value="CELL CYCLE CONTROL PROTEIN CWF22-RELATED"/>
    <property type="match status" value="1"/>
</dbReference>
<keyword evidence="6" id="KW-1185">Reference proteome</keyword>
<feature type="region of interest" description="Disordered" evidence="3">
    <location>
        <begin position="1"/>
        <end position="21"/>
    </location>
</feature>
<dbReference type="GO" id="GO:0003723">
    <property type="term" value="F:RNA binding"/>
    <property type="evidence" value="ECO:0007669"/>
    <property type="project" value="TreeGrafter"/>
</dbReference>
<dbReference type="AlphaFoldDB" id="A0A0L6UR24"/>
<evidence type="ECO:0000313" key="5">
    <source>
        <dbReference type="EMBL" id="KNZ50993.1"/>
    </source>
</evidence>
<accession>A0A0L6UR24</accession>
<evidence type="ECO:0000313" key="6">
    <source>
        <dbReference type="Proteomes" id="UP000037035"/>
    </source>
</evidence>
<evidence type="ECO:0000256" key="1">
    <source>
        <dbReference type="ARBA" id="ARBA00004123"/>
    </source>
</evidence>
<comment type="subcellular location">
    <subcellularLocation>
        <location evidence="1">Nucleus</location>
    </subcellularLocation>
</comment>
<evidence type="ECO:0000256" key="3">
    <source>
        <dbReference type="SAM" id="MobiDB-lite"/>
    </source>
</evidence>
<dbReference type="PANTHER" id="PTHR18034:SF4">
    <property type="entry name" value="NUCLEOLAR MIF4G DOMAIN-CONTAINING PROTEIN 1"/>
    <property type="match status" value="1"/>
</dbReference>
<evidence type="ECO:0000259" key="4">
    <source>
        <dbReference type="PROSITE" id="PS51366"/>
    </source>
</evidence>
<dbReference type="VEuPathDB" id="FungiDB:VP01_4141g2"/>
<proteinExistence type="predicted"/>
<protein>
    <recommendedName>
        <fullName evidence="4">MI domain-containing protein</fullName>
    </recommendedName>
</protein>
<dbReference type="Proteomes" id="UP000037035">
    <property type="component" value="Unassembled WGS sequence"/>
</dbReference>
<evidence type="ECO:0000256" key="2">
    <source>
        <dbReference type="ARBA" id="ARBA00023242"/>
    </source>
</evidence>
<organism evidence="5 6">
    <name type="scientific">Puccinia sorghi</name>
    <dbReference type="NCBI Taxonomy" id="27349"/>
    <lineage>
        <taxon>Eukaryota</taxon>
        <taxon>Fungi</taxon>
        <taxon>Dikarya</taxon>
        <taxon>Basidiomycota</taxon>
        <taxon>Pucciniomycotina</taxon>
        <taxon>Pucciniomycetes</taxon>
        <taxon>Pucciniales</taxon>
        <taxon>Pucciniaceae</taxon>
        <taxon>Puccinia</taxon>
    </lineage>
</organism>
<dbReference type="OrthoDB" id="361797at2759"/>
<dbReference type="PROSITE" id="PS51366">
    <property type="entry name" value="MI"/>
    <property type="match status" value="1"/>
</dbReference>
<keyword evidence="2" id="KW-0539">Nucleus</keyword>
<feature type="domain" description="MI" evidence="4">
    <location>
        <begin position="1"/>
        <end position="134"/>
    </location>
</feature>
<gene>
    <name evidence="5" type="ORF">VP01_4141g2</name>
</gene>
<dbReference type="InterPro" id="IPR050781">
    <property type="entry name" value="CWC22_splicing_factor"/>
</dbReference>
<sequence>MSTHRNYSSSPALPGKSKQSKLHERIVNFLTHPQERNYNPYYTMIGQKLASESRSIQITMQYLLWDFFRELGEKEVGGQEMLKSLNFDQDNMQQDYHNPNCNVDPKKLHHFAWAYGWWIAKGSLPITVLKPLPFGCLKQKTQEFLAILISLMFLSVHSSSPTLILSSSSTTSTPVTSSTKSAKVDSMLLTTTFKKILVNSTLSQSFLSFLVDENPQSGYNFYLNKLIKQPLCSNISSNRLDFFGTMVPQDRLVYFLNLITSSKSFVVDFLSDRL</sequence>
<dbReference type="GO" id="GO:0005730">
    <property type="term" value="C:nucleolus"/>
    <property type="evidence" value="ECO:0007669"/>
    <property type="project" value="TreeGrafter"/>
</dbReference>
<dbReference type="EMBL" id="LAVV01009215">
    <property type="protein sequence ID" value="KNZ50993.1"/>
    <property type="molecule type" value="Genomic_DNA"/>
</dbReference>
<comment type="caution">
    <text evidence="5">The sequence shown here is derived from an EMBL/GenBank/DDBJ whole genome shotgun (WGS) entry which is preliminary data.</text>
</comment>
<dbReference type="STRING" id="27349.A0A0L6UR24"/>